<feature type="region of interest" description="Disordered" evidence="1">
    <location>
        <begin position="73"/>
        <end position="116"/>
    </location>
</feature>
<reference evidence="2 3" key="1">
    <citation type="submission" date="2021-06" db="EMBL/GenBank/DDBJ databases">
        <title>Caerostris extrusa draft genome.</title>
        <authorList>
            <person name="Kono N."/>
            <person name="Arakawa K."/>
        </authorList>
    </citation>
    <scope>NUCLEOTIDE SEQUENCE [LARGE SCALE GENOMIC DNA]</scope>
</reference>
<sequence>MVLTIYITKFYRKYNKVLIESKSPRSLNARGDLVASSLHCRRTTSANICQTTTPDRIALLLTPHPVQVVEYATTPAAPPLPEGGTPSPSGFTRDYERNSPPATITDAIPGEQKTPSFLSAAHPESCPAFDRKKHYTSSEWVL</sequence>
<evidence type="ECO:0000313" key="3">
    <source>
        <dbReference type="Proteomes" id="UP001054945"/>
    </source>
</evidence>
<dbReference type="Proteomes" id="UP001054945">
    <property type="component" value="Unassembled WGS sequence"/>
</dbReference>
<name>A0AAV4TJQ6_CAEEX</name>
<organism evidence="2 3">
    <name type="scientific">Caerostris extrusa</name>
    <name type="common">Bark spider</name>
    <name type="synonym">Caerostris bankana</name>
    <dbReference type="NCBI Taxonomy" id="172846"/>
    <lineage>
        <taxon>Eukaryota</taxon>
        <taxon>Metazoa</taxon>
        <taxon>Ecdysozoa</taxon>
        <taxon>Arthropoda</taxon>
        <taxon>Chelicerata</taxon>
        <taxon>Arachnida</taxon>
        <taxon>Araneae</taxon>
        <taxon>Araneomorphae</taxon>
        <taxon>Entelegynae</taxon>
        <taxon>Araneoidea</taxon>
        <taxon>Araneidae</taxon>
        <taxon>Caerostris</taxon>
    </lineage>
</organism>
<keyword evidence="3" id="KW-1185">Reference proteome</keyword>
<protein>
    <submittedName>
        <fullName evidence="2">Uncharacterized protein</fullName>
    </submittedName>
</protein>
<dbReference type="EMBL" id="BPLR01011257">
    <property type="protein sequence ID" value="GIY45301.1"/>
    <property type="molecule type" value="Genomic_DNA"/>
</dbReference>
<evidence type="ECO:0000256" key="1">
    <source>
        <dbReference type="SAM" id="MobiDB-lite"/>
    </source>
</evidence>
<accession>A0AAV4TJQ6</accession>
<evidence type="ECO:0000313" key="2">
    <source>
        <dbReference type="EMBL" id="GIY45301.1"/>
    </source>
</evidence>
<proteinExistence type="predicted"/>
<comment type="caution">
    <text evidence="2">The sequence shown here is derived from an EMBL/GenBank/DDBJ whole genome shotgun (WGS) entry which is preliminary data.</text>
</comment>
<gene>
    <name evidence="2" type="ORF">CEXT_366051</name>
</gene>
<dbReference type="AlphaFoldDB" id="A0AAV4TJQ6"/>